<dbReference type="InterPro" id="IPR027094">
    <property type="entry name" value="Mitofusin_fam"/>
</dbReference>
<dbReference type="Pfam" id="PF00350">
    <property type="entry name" value="Dynamin_N"/>
    <property type="match status" value="1"/>
</dbReference>
<keyword evidence="6" id="KW-0378">Hydrolase</keyword>
<dbReference type="EMBL" id="LSSM01002073">
    <property type="protein sequence ID" value="OMJ23213.1"/>
    <property type="molecule type" value="Genomic_DNA"/>
</dbReference>
<gene>
    <name evidence="15" type="ORF">AYI69_g5069</name>
</gene>
<evidence type="ECO:0000256" key="6">
    <source>
        <dbReference type="ARBA" id="ARBA00022801"/>
    </source>
</evidence>
<evidence type="ECO:0000256" key="3">
    <source>
        <dbReference type="ARBA" id="ARBA00022692"/>
    </source>
</evidence>
<feature type="compositionally biased region" description="Low complexity" evidence="13">
    <location>
        <begin position="81"/>
        <end position="97"/>
    </location>
</feature>
<keyword evidence="8" id="KW-0175">Coiled coil</keyword>
<comment type="catalytic activity">
    <reaction evidence="12">
        <text>GTP + H2O = GDP + phosphate + H(+)</text>
        <dbReference type="Rhea" id="RHEA:19669"/>
        <dbReference type="ChEBI" id="CHEBI:15377"/>
        <dbReference type="ChEBI" id="CHEBI:15378"/>
        <dbReference type="ChEBI" id="CHEBI:37565"/>
        <dbReference type="ChEBI" id="CHEBI:43474"/>
        <dbReference type="ChEBI" id="CHEBI:58189"/>
    </reaction>
</comment>
<feature type="domain" description="Dynamin-type G" evidence="14">
    <location>
        <begin position="157"/>
        <end position="427"/>
    </location>
</feature>
<dbReference type="FunFam" id="3.40.50.300:FF:000638">
    <property type="entry name" value="Transmembrane GTPase Fzo1, putative"/>
    <property type="match status" value="1"/>
</dbReference>
<dbReference type="PROSITE" id="PS51718">
    <property type="entry name" value="G_DYNAMIN_2"/>
    <property type="match status" value="1"/>
</dbReference>
<dbReference type="SUPFAM" id="SSF52540">
    <property type="entry name" value="P-loop containing nucleoside triphosphate hydrolases"/>
    <property type="match status" value="1"/>
</dbReference>
<name>A0A1R1Y8J5_9FUNG</name>
<reference evidence="16" key="1">
    <citation type="submission" date="2017-01" db="EMBL/GenBank/DDBJ databases">
        <authorList>
            <person name="Wang Y."/>
            <person name="White M."/>
            <person name="Kvist S."/>
            <person name="Moncalvo J.-M."/>
        </authorList>
    </citation>
    <scope>NUCLEOTIDE SEQUENCE [LARGE SCALE GENOMIC DNA]</scope>
    <source>
        <strain evidence="16">ID-206-W2</strain>
    </source>
</reference>
<comment type="subcellular location">
    <subcellularLocation>
        <location evidence="1">Mitochondrion membrane</location>
        <topology evidence="1">Multi-pass membrane protein</topology>
    </subcellularLocation>
    <subcellularLocation>
        <location evidence="2">Mitochondrion outer membrane</location>
    </subcellularLocation>
</comment>
<keyword evidence="10" id="KW-0342">GTP-binding</keyword>
<accession>A0A1R1Y8J5</accession>
<keyword evidence="3 15" id="KW-0812">Transmembrane</keyword>
<evidence type="ECO:0000256" key="4">
    <source>
        <dbReference type="ARBA" id="ARBA00022741"/>
    </source>
</evidence>
<evidence type="ECO:0000256" key="1">
    <source>
        <dbReference type="ARBA" id="ARBA00004225"/>
    </source>
</evidence>
<dbReference type="AlphaFoldDB" id="A0A1R1Y8J5"/>
<proteinExistence type="predicted"/>
<protein>
    <submittedName>
        <fullName evidence="15">Transmembrane GTPase fzo1</fullName>
    </submittedName>
</protein>
<dbReference type="PANTHER" id="PTHR10465:SF0">
    <property type="entry name" value="SARCALUMENIN"/>
    <property type="match status" value="1"/>
</dbReference>
<evidence type="ECO:0000256" key="10">
    <source>
        <dbReference type="ARBA" id="ARBA00023134"/>
    </source>
</evidence>
<evidence type="ECO:0000256" key="13">
    <source>
        <dbReference type="SAM" id="MobiDB-lite"/>
    </source>
</evidence>
<evidence type="ECO:0000256" key="2">
    <source>
        <dbReference type="ARBA" id="ARBA00004294"/>
    </source>
</evidence>
<dbReference type="PANTHER" id="PTHR10465">
    <property type="entry name" value="TRANSMEMBRANE GTPASE FZO1"/>
    <property type="match status" value="1"/>
</dbReference>
<dbReference type="GO" id="GO:0051646">
    <property type="term" value="P:mitochondrion localization"/>
    <property type="evidence" value="ECO:0007669"/>
    <property type="project" value="TreeGrafter"/>
</dbReference>
<keyword evidence="9" id="KW-0496">Mitochondrion</keyword>
<evidence type="ECO:0000256" key="8">
    <source>
        <dbReference type="ARBA" id="ARBA00023054"/>
    </source>
</evidence>
<keyword evidence="16" id="KW-1185">Reference proteome</keyword>
<evidence type="ECO:0000256" key="11">
    <source>
        <dbReference type="ARBA" id="ARBA00023136"/>
    </source>
</evidence>
<keyword evidence="11" id="KW-0472">Membrane</keyword>
<evidence type="ECO:0000256" key="7">
    <source>
        <dbReference type="ARBA" id="ARBA00022989"/>
    </source>
</evidence>
<dbReference type="GO" id="GO:0008053">
    <property type="term" value="P:mitochondrial fusion"/>
    <property type="evidence" value="ECO:0007669"/>
    <property type="project" value="TreeGrafter"/>
</dbReference>
<sequence length="769" mass="87692">MTHNYSFNDKVALEQVFSSNCNRIKTYLNKSKDIVLSVKRFNENRWSVRYPFNDLSSKDYSDFNREIIDNVNQVNNANGIRNPTSRRSNSTSSGLNLTSGLDDQSSFSDLRILKLDYNKESTSNLISSLDHSAISRLLDDTFSKSIRHIDKLINRVSDTSSKILVTGDLNAGKSTLINAILKRDILPIDQQPCTMLFVEVVDASKNDNKEEIHAIPSIEGYNRNDNSSYDLLDPLLLEDTVQENSKSYQQIKIYSRDNNNSSASILNNGIVDVSLIDSPGLNRDSLKTTQLFSRQEEIDVVIFVVNAENHFTLSGQDFLASAGNEKDHIFIVVNRFDAISRKQKCKKLILEQINALSPRTFEESEKLVHFIGAKEYLSKDANPDSEFYRMEECLRWWTLEQRFKSKLAPIQTYILNLMSELKVIATENTTIASNVISKINIALKSRKPKYDQLLETKNTNHKRSEDIIDEACLKVKNYTQSHLNSIVSNLESYDYKIKWNGILYSWEYAESIFCIMNEHLEHEVFECEKFSASIVSNSINSLIELDSKRAEIEDKENDSIERLSSSSESRSNIVDSLSHLGGISNGLDTFSLEFSDFFDFDWDRFKFTGSLGFSAGSIALFASSTSNVSHILNFLKITANVPASTVKKAMVISAGLLGACSVFFLFNETDAVVRRNLSRRIQKALEKESFVDTHSTRLTLETNRLIRPFAWQFQNNFLKMVEFEERRRADHLRSRHLSQEAQMFFDDLKVKIMDISSAVQSISNTDFAK</sequence>
<dbReference type="InterPro" id="IPR030381">
    <property type="entry name" value="G_DYNAMIN_dom"/>
</dbReference>
<dbReference type="Proteomes" id="UP000187429">
    <property type="component" value="Unassembled WGS sequence"/>
</dbReference>
<evidence type="ECO:0000259" key="14">
    <source>
        <dbReference type="PROSITE" id="PS51718"/>
    </source>
</evidence>
<dbReference type="GO" id="GO:0005525">
    <property type="term" value="F:GTP binding"/>
    <property type="evidence" value="ECO:0007669"/>
    <property type="project" value="UniProtKB-KW"/>
</dbReference>
<evidence type="ECO:0000256" key="5">
    <source>
        <dbReference type="ARBA" id="ARBA00022787"/>
    </source>
</evidence>
<evidence type="ECO:0000313" key="16">
    <source>
        <dbReference type="Proteomes" id="UP000187429"/>
    </source>
</evidence>
<feature type="region of interest" description="Disordered" evidence="13">
    <location>
        <begin position="78"/>
        <end position="97"/>
    </location>
</feature>
<evidence type="ECO:0000313" key="15">
    <source>
        <dbReference type="EMBL" id="OMJ23213.1"/>
    </source>
</evidence>
<keyword evidence="4" id="KW-0547">Nucleotide-binding</keyword>
<dbReference type="InterPro" id="IPR027417">
    <property type="entry name" value="P-loop_NTPase"/>
</dbReference>
<dbReference type="OrthoDB" id="9984778at2759"/>
<dbReference type="Gene3D" id="3.40.50.300">
    <property type="entry name" value="P-loop containing nucleotide triphosphate hydrolases"/>
    <property type="match status" value="1"/>
</dbReference>
<organism evidence="15 16">
    <name type="scientific">Smittium culicis</name>
    <dbReference type="NCBI Taxonomy" id="133412"/>
    <lineage>
        <taxon>Eukaryota</taxon>
        <taxon>Fungi</taxon>
        <taxon>Fungi incertae sedis</taxon>
        <taxon>Zoopagomycota</taxon>
        <taxon>Kickxellomycotina</taxon>
        <taxon>Harpellomycetes</taxon>
        <taxon>Harpellales</taxon>
        <taxon>Legeriomycetaceae</taxon>
        <taxon>Smittium</taxon>
    </lineage>
</organism>
<evidence type="ECO:0000256" key="9">
    <source>
        <dbReference type="ARBA" id="ARBA00023128"/>
    </source>
</evidence>
<dbReference type="GO" id="GO:0003924">
    <property type="term" value="F:GTPase activity"/>
    <property type="evidence" value="ECO:0007669"/>
    <property type="project" value="InterPro"/>
</dbReference>
<keyword evidence="5" id="KW-1000">Mitochondrion outer membrane</keyword>
<comment type="caution">
    <text evidence="15">The sequence shown here is derived from an EMBL/GenBank/DDBJ whole genome shotgun (WGS) entry which is preliminary data.</text>
</comment>
<keyword evidence="7" id="KW-1133">Transmembrane helix</keyword>
<evidence type="ECO:0000256" key="12">
    <source>
        <dbReference type="ARBA" id="ARBA00048548"/>
    </source>
</evidence>
<dbReference type="GO" id="GO:0005741">
    <property type="term" value="C:mitochondrial outer membrane"/>
    <property type="evidence" value="ECO:0007669"/>
    <property type="project" value="UniProtKB-SubCell"/>
</dbReference>
<dbReference type="InterPro" id="IPR045063">
    <property type="entry name" value="Dynamin_N"/>
</dbReference>